<keyword evidence="1" id="KW-1133">Transmembrane helix</keyword>
<feature type="domain" description="DUF7507" evidence="3">
    <location>
        <begin position="64"/>
        <end position="149"/>
    </location>
</feature>
<sequence length="217" mass="23245">MKFTASPKTSTKRTAIALTCALATATSALVVPPAANATTSRFEGEYCSGIEQSLVSVTPSWSSFKKPQAGDTLAYQLSVTNVSFKDGTVRLGVAAIANPKIDGEYNDKGELLFKGPDQADPELIKPGETATGTYVYTLTDSDIEQQSVSKKFDVPFSEEIAHTPICRGITEHTQSLNSPLSSLRTYAPWIAGALAIIGAAAGAIWFFFKDQLPQLFR</sequence>
<dbReference type="EMBL" id="CP011913">
    <property type="protein sequence ID" value="AKN77752.1"/>
    <property type="molecule type" value="Genomic_DNA"/>
</dbReference>
<keyword evidence="2" id="KW-0732">Signal</keyword>
<evidence type="ECO:0000313" key="5">
    <source>
        <dbReference type="Proteomes" id="UP000036185"/>
    </source>
</evidence>
<keyword evidence="1" id="KW-0472">Membrane</keyword>
<reference evidence="4 5" key="1">
    <citation type="journal article" date="2014" name="Int. J. Syst. Evol. Microbiol.">
        <title>Draft Genome Sequence of Corynebacterium ulcerans FRC58, Isolated from the Bronchitic Aspiration of a Patient in France.</title>
        <authorList>
            <person name="Silva Ado S."/>
            <person name="Barauna R.A."/>
            <person name="de Sa P.C."/>
            <person name="das Gracas D.A."/>
            <person name="Carneiro A.R."/>
            <person name="Thouvenin M."/>
            <person name="Azevedo V."/>
            <person name="Badell E."/>
            <person name="Guiso N."/>
            <person name="da Silva A.L."/>
            <person name="Ramos R.T."/>
        </authorList>
    </citation>
    <scope>NUCLEOTIDE SEQUENCE [LARGE SCALE GENOMIC DNA]</scope>
    <source>
        <strain evidence="4 5">FRC58</strain>
    </source>
</reference>
<organism evidence="4 5">
    <name type="scientific">Corynebacterium ulcerans FRC58</name>
    <dbReference type="NCBI Taxonomy" id="1408268"/>
    <lineage>
        <taxon>Bacteria</taxon>
        <taxon>Bacillati</taxon>
        <taxon>Actinomycetota</taxon>
        <taxon>Actinomycetes</taxon>
        <taxon>Mycobacteriales</taxon>
        <taxon>Corynebacteriaceae</taxon>
        <taxon>Corynebacterium</taxon>
    </lineage>
</organism>
<gene>
    <name evidence="4" type="ORF">CulFRC58_1898</name>
</gene>
<protein>
    <recommendedName>
        <fullName evidence="3">DUF7507 domain-containing protein</fullName>
    </recommendedName>
</protein>
<dbReference type="InterPro" id="IPR055354">
    <property type="entry name" value="DUF7507"/>
</dbReference>
<feature type="transmembrane region" description="Helical" evidence="1">
    <location>
        <begin position="186"/>
        <end position="208"/>
    </location>
</feature>
<evidence type="ECO:0000256" key="1">
    <source>
        <dbReference type="SAM" id="Phobius"/>
    </source>
</evidence>
<evidence type="ECO:0000259" key="3">
    <source>
        <dbReference type="Pfam" id="PF24346"/>
    </source>
</evidence>
<keyword evidence="1" id="KW-0812">Transmembrane</keyword>
<accession>A0ABN4H291</accession>
<evidence type="ECO:0000313" key="4">
    <source>
        <dbReference type="EMBL" id="AKN77752.1"/>
    </source>
</evidence>
<feature type="chain" id="PRO_5047477255" description="DUF7507 domain-containing protein" evidence="2">
    <location>
        <begin position="38"/>
        <end position="217"/>
    </location>
</feature>
<evidence type="ECO:0000256" key="2">
    <source>
        <dbReference type="SAM" id="SignalP"/>
    </source>
</evidence>
<dbReference type="Proteomes" id="UP000036185">
    <property type="component" value="Chromosome"/>
</dbReference>
<name>A0ABN4H291_CORUL</name>
<dbReference type="Pfam" id="PF24346">
    <property type="entry name" value="DUF7507"/>
    <property type="match status" value="1"/>
</dbReference>
<proteinExistence type="predicted"/>
<feature type="signal peptide" evidence="2">
    <location>
        <begin position="1"/>
        <end position="37"/>
    </location>
</feature>
<dbReference type="RefSeq" id="WP_029975674.1">
    <property type="nucleotide sequence ID" value="NZ_CP011913.1"/>
</dbReference>
<keyword evidence="5" id="KW-1185">Reference proteome</keyword>